<dbReference type="OrthoDB" id="143851at2"/>
<proteinExistence type="inferred from homology"/>
<evidence type="ECO:0000313" key="4">
    <source>
        <dbReference type="Proteomes" id="UP000290365"/>
    </source>
</evidence>
<evidence type="ECO:0000313" key="3">
    <source>
        <dbReference type="EMBL" id="QBD79907.1"/>
    </source>
</evidence>
<comment type="similarity">
    <text evidence="1">Belongs to the UPF0162 family.</text>
</comment>
<protein>
    <recommendedName>
        <fullName evidence="2">Protein SirB1 N-terminal domain-containing protein</fullName>
    </recommendedName>
</protein>
<keyword evidence="4" id="KW-1185">Reference proteome</keyword>
<sequence length="373" mass="40979">MLCHEAGYAMKKKSIFLVLILLVLTILSSFYVVGGTQAYSHYQQSILEDQQHCGGQAPVRICVRAPTAIFSAFYPSYVSTQYPLFTIDYSSSEPLTLILSVTVTHFSQTQTHTVNATTGTQSSTFIPAQLEQALAKLTLETNTALHVEVKDTRGHSYYVDDIALLLHSRWLMQWTTLNRLKIAAWVTPGAPSIAKLVTKATAHLKDQEAPVPAAMVGYNGATPQQVMDQVDAIYDTLWKDYHIHYIQASVPYSATALPADNTAMQTVKLPAEVLQQHSGMCIELTALLAAAVERIGLHAEIVIIPGHAFLGVALTSDNKQFQYWDAVDVNNNVAADSAMTAANNLYSQNEKQHTIIDTILISDARNTHIGPMF</sequence>
<reference evidence="3 4" key="1">
    <citation type="submission" date="2019-01" db="EMBL/GenBank/DDBJ databases">
        <title>Ktedonosporobacter rubrisoli SCAWS-G2.</title>
        <authorList>
            <person name="Huang Y."/>
            <person name="Yan B."/>
        </authorList>
    </citation>
    <scope>NUCLEOTIDE SEQUENCE [LARGE SCALE GENOMIC DNA]</scope>
    <source>
        <strain evidence="3 4">SCAWS-G2</strain>
    </source>
</reference>
<dbReference type="AlphaFoldDB" id="A0A4P6JW54"/>
<dbReference type="Pfam" id="PF13369">
    <property type="entry name" value="Transglut_core2"/>
    <property type="match status" value="1"/>
</dbReference>
<dbReference type="KEGG" id="kbs:EPA93_29575"/>
<dbReference type="Gene3D" id="3.10.620.30">
    <property type="match status" value="1"/>
</dbReference>
<name>A0A4P6JW54_KTERU</name>
<evidence type="ECO:0000256" key="1">
    <source>
        <dbReference type="ARBA" id="ARBA00007100"/>
    </source>
</evidence>
<organism evidence="3 4">
    <name type="scientific">Ktedonosporobacter rubrisoli</name>
    <dbReference type="NCBI Taxonomy" id="2509675"/>
    <lineage>
        <taxon>Bacteria</taxon>
        <taxon>Bacillati</taxon>
        <taxon>Chloroflexota</taxon>
        <taxon>Ktedonobacteria</taxon>
        <taxon>Ktedonobacterales</taxon>
        <taxon>Ktedonosporobacteraceae</taxon>
        <taxon>Ktedonosporobacter</taxon>
    </lineage>
</organism>
<dbReference type="InterPro" id="IPR032698">
    <property type="entry name" value="SirB1_N"/>
</dbReference>
<dbReference type="Proteomes" id="UP000290365">
    <property type="component" value="Chromosome"/>
</dbReference>
<feature type="domain" description="Protein SirB1 N-terminal" evidence="2">
    <location>
        <begin position="272"/>
        <end position="327"/>
    </location>
</feature>
<evidence type="ECO:0000259" key="2">
    <source>
        <dbReference type="Pfam" id="PF13369"/>
    </source>
</evidence>
<accession>A0A4P6JW54</accession>
<dbReference type="EMBL" id="CP035758">
    <property type="protein sequence ID" value="QBD79907.1"/>
    <property type="molecule type" value="Genomic_DNA"/>
</dbReference>
<gene>
    <name evidence="3" type="ORF">EPA93_29575</name>
</gene>